<dbReference type="PROSITE" id="PS51123">
    <property type="entry name" value="OMPA_2"/>
    <property type="match status" value="1"/>
</dbReference>
<comment type="caution">
    <text evidence="7">The sequence shown here is derived from an EMBL/GenBank/DDBJ whole genome shotgun (WGS) entry which is preliminary data.</text>
</comment>
<dbReference type="GO" id="GO:0009279">
    <property type="term" value="C:cell outer membrane"/>
    <property type="evidence" value="ECO:0007669"/>
    <property type="project" value="UniProtKB-SubCell"/>
</dbReference>
<dbReference type="InterPro" id="IPR006664">
    <property type="entry name" value="OMP_bac"/>
</dbReference>
<dbReference type="SUPFAM" id="SSF103088">
    <property type="entry name" value="OmpA-like"/>
    <property type="match status" value="1"/>
</dbReference>
<evidence type="ECO:0000256" key="4">
    <source>
        <dbReference type="PROSITE-ProRule" id="PRU00473"/>
    </source>
</evidence>
<dbReference type="CDD" id="cd07185">
    <property type="entry name" value="OmpA_C-like"/>
    <property type="match status" value="1"/>
</dbReference>
<evidence type="ECO:0000256" key="1">
    <source>
        <dbReference type="ARBA" id="ARBA00004442"/>
    </source>
</evidence>
<dbReference type="InterPro" id="IPR036737">
    <property type="entry name" value="OmpA-like_sf"/>
</dbReference>
<protein>
    <recommendedName>
        <fullName evidence="6">OmpA-like domain-containing protein</fullName>
    </recommendedName>
</protein>
<accession>A0A2U2XH39</accession>
<proteinExistence type="predicted"/>
<evidence type="ECO:0000313" key="8">
    <source>
        <dbReference type="Proteomes" id="UP000245370"/>
    </source>
</evidence>
<keyword evidence="5" id="KW-0732">Signal</keyword>
<feature type="chain" id="PRO_5015663524" description="OmpA-like domain-containing protein" evidence="5">
    <location>
        <begin position="19"/>
        <end position="285"/>
    </location>
</feature>
<feature type="signal peptide" evidence="5">
    <location>
        <begin position="1"/>
        <end position="18"/>
    </location>
</feature>
<name>A0A2U2XH39_9FLAO</name>
<dbReference type="PRINTS" id="PR01021">
    <property type="entry name" value="OMPADOMAIN"/>
</dbReference>
<comment type="subcellular location">
    <subcellularLocation>
        <location evidence="1">Cell outer membrane</location>
    </subcellularLocation>
</comment>
<evidence type="ECO:0000259" key="6">
    <source>
        <dbReference type="PROSITE" id="PS51123"/>
    </source>
</evidence>
<sequence length="285" mass="32975">MKKKLLLILLIAAFNSMAQDFTGTWSGLLISNGQDVEKADVIYLTIEKSGEQLTGLSRIELLNDVEFAVKSIEGQQSGSKLTLTEKLVRRSSNSRKSPICKLNYELEYNDSTAYLIGEFKSSDCRNIQGEVLFFRSNHLVNLEKEPSSTHMWKHRFLKLYAKGYPAPEVMKIEQLNFKFQPIFFDHDKSEIKTEFFDYLNRMARVLDGIHDLRVEITGHTDAVGTDQYNIGLSERRAKAIRDYFKKQGIEAEKLEIDFKGKRQPVDTNKTKEGKQRNRRVDFRFI</sequence>
<dbReference type="RefSeq" id="WP_109358145.1">
    <property type="nucleotide sequence ID" value="NZ_QFRJ01000001.1"/>
</dbReference>
<keyword evidence="2 4" id="KW-0472">Membrane</keyword>
<reference evidence="7 8" key="2">
    <citation type="submission" date="2018-05" db="EMBL/GenBank/DDBJ databases">
        <authorList>
            <person name="Lanie J.A."/>
            <person name="Ng W.-L."/>
            <person name="Kazmierczak K.M."/>
            <person name="Andrzejewski T.M."/>
            <person name="Davidsen T.M."/>
            <person name="Wayne K.J."/>
            <person name="Tettelin H."/>
            <person name="Glass J.I."/>
            <person name="Rusch D."/>
            <person name="Podicherti R."/>
            <person name="Tsui H.-C.T."/>
            <person name="Winkler M.E."/>
        </authorList>
    </citation>
    <scope>NUCLEOTIDE SEQUENCE [LARGE SCALE GENOMIC DNA]</scope>
    <source>
        <strain evidence="7 8">C305</strain>
    </source>
</reference>
<evidence type="ECO:0000313" key="7">
    <source>
        <dbReference type="EMBL" id="PWH87067.1"/>
    </source>
</evidence>
<gene>
    <name evidence="7" type="ORF">DIT68_02055</name>
</gene>
<organism evidence="7 8">
    <name type="scientific">Brumimicrobium oceani</name>
    <dbReference type="NCBI Taxonomy" id="2100725"/>
    <lineage>
        <taxon>Bacteria</taxon>
        <taxon>Pseudomonadati</taxon>
        <taxon>Bacteroidota</taxon>
        <taxon>Flavobacteriia</taxon>
        <taxon>Flavobacteriales</taxon>
        <taxon>Crocinitomicaceae</taxon>
        <taxon>Brumimicrobium</taxon>
    </lineage>
</organism>
<reference evidence="7 8" key="1">
    <citation type="submission" date="2018-05" db="EMBL/GenBank/DDBJ databases">
        <title>Brumimicrobium oceani sp. nov., isolated from coastal sediment.</title>
        <authorList>
            <person name="Kou Y."/>
        </authorList>
    </citation>
    <scope>NUCLEOTIDE SEQUENCE [LARGE SCALE GENOMIC DNA]</scope>
    <source>
        <strain evidence="7 8">C305</strain>
    </source>
</reference>
<evidence type="ECO:0000256" key="5">
    <source>
        <dbReference type="SAM" id="SignalP"/>
    </source>
</evidence>
<dbReference type="AlphaFoldDB" id="A0A2U2XH39"/>
<evidence type="ECO:0000256" key="3">
    <source>
        <dbReference type="ARBA" id="ARBA00023237"/>
    </source>
</evidence>
<evidence type="ECO:0000256" key="2">
    <source>
        <dbReference type="ARBA" id="ARBA00023136"/>
    </source>
</evidence>
<keyword evidence="3" id="KW-0998">Cell outer membrane</keyword>
<dbReference type="Pfam" id="PF00691">
    <property type="entry name" value="OmpA"/>
    <property type="match status" value="1"/>
</dbReference>
<dbReference type="InterPro" id="IPR050330">
    <property type="entry name" value="Bact_OuterMem_StrucFunc"/>
</dbReference>
<dbReference type="PANTHER" id="PTHR30329">
    <property type="entry name" value="STATOR ELEMENT OF FLAGELLAR MOTOR COMPLEX"/>
    <property type="match status" value="1"/>
</dbReference>
<dbReference type="PANTHER" id="PTHR30329:SF21">
    <property type="entry name" value="LIPOPROTEIN YIAD-RELATED"/>
    <property type="match status" value="1"/>
</dbReference>
<dbReference type="InterPro" id="IPR006665">
    <property type="entry name" value="OmpA-like"/>
</dbReference>
<feature type="domain" description="OmpA-like" evidence="6">
    <location>
        <begin position="171"/>
        <end position="285"/>
    </location>
</feature>
<keyword evidence="8" id="KW-1185">Reference proteome</keyword>
<dbReference type="Gene3D" id="3.30.1330.60">
    <property type="entry name" value="OmpA-like domain"/>
    <property type="match status" value="1"/>
</dbReference>
<dbReference type="EMBL" id="QFRJ01000001">
    <property type="protein sequence ID" value="PWH87067.1"/>
    <property type="molecule type" value="Genomic_DNA"/>
</dbReference>
<dbReference type="OrthoDB" id="9800869at2"/>
<dbReference type="Proteomes" id="UP000245370">
    <property type="component" value="Unassembled WGS sequence"/>
</dbReference>